<accession>A0ABV6MC74</accession>
<keyword evidence="3" id="KW-0804">Transcription</keyword>
<dbReference type="Gene3D" id="1.10.10.10">
    <property type="entry name" value="Winged helix-like DNA-binding domain superfamily/Winged helix DNA-binding domain"/>
    <property type="match status" value="1"/>
</dbReference>
<sequence>MVDVYELLRADIHDRRLAPGERLRPVDLARRFDVSVGVVREALGLLAAKGLVRMERNRGFHVVTLSPAALAALIEARKVNEGAALHKSVTLGGVAWESEVLAAHHQMASEPMYLPDAPSVRNKEWAARHIAFHYKLIEACNNSVLLDICVRLSDAAELYRAWSGNRGETTRDIAGEHRALMEAALAHDADRAVRLFEEHIDRTMQIVLDLDGAAIPAAYPLSLSASPQPHVEVIS</sequence>
<feature type="domain" description="HTH gntR-type" evidence="4">
    <location>
        <begin position="1"/>
        <end position="65"/>
    </location>
</feature>
<reference evidence="5 6" key="1">
    <citation type="submission" date="2024-09" db="EMBL/GenBank/DDBJ databases">
        <authorList>
            <person name="Sun Q."/>
            <person name="Mori K."/>
        </authorList>
    </citation>
    <scope>NUCLEOTIDE SEQUENCE [LARGE SCALE GENOMIC DNA]</scope>
    <source>
        <strain evidence="5 6">TBRC 3947</strain>
    </source>
</reference>
<organism evidence="5 6">
    <name type="scientific">Phytohabitans kaempferiae</name>
    <dbReference type="NCBI Taxonomy" id="1620943"/>
    <lineage>
        <taxon>Bacteria</taxon>
        <taxon>Bacillati</taxon>
        <taxon>Actinomycetota</taxon>
        <taxon>Actinomycetes</taxon>
        <taxon>Micromonosporales</taxon>
        <taxon>Micromonosporaceae</taxon>
    </lineage>
</organism>
<dbReference type="PROSITE" id="PS50949">
    <property type="entry name" value="HTH_GNTR"/>
    <property type="match status" value="1"/>
</dbReference>
<dbReference type="InterPro" id="IPR036390">
    <property type="entry name" value="WH_DNA-bd_sf"/>
</dbReference>
<dbReference type="SMART" id="SM00345">
    <property type="entry name" value="HTH_GNTR"/>
    <property type="match status" value="1"/>
</dbReference>
<evidence type="ECO:0000256" key="3">
    <source>
        <dbReference type="ARBA" id="ARBA00023163"/>
    </source>
</evidence>
<evidence type="ECO:0000259" key="4">
    <source>
        <dbReference type="PROSITE" id="PS50949"/>
    </source>
</evidence>
<evidence type="ECO:0000256" key="1">
    <source>
        <dbReference type="ARBA" id="ARBA00023015"/>
    </source>
</evidence>
<dbReference type="Pfam" id="PF00392">
    <property type="entry name" value="GntR"/>
    <property type="match status" value="1"/>
</dbReference>
<dbReference type="SUPFAM" id="SSF46785">
    <property type="entry name" value="Winged helix' DNA-binding domain"/>
    <property type="match status" value="1"/>
</dbReference>
<dbReference type="Pfam" id="PF07729">
    <property type="entry name" value="FCD"/>
    <property type="match status" value="1"/>
</dbReference>
<protein>
    <submittedName>
        <fullName evidence="5">GntR family transcriptional regulator</fullName>
    </submittedName>
</protein>
<dbReference type="PANTHER" id="PTHR43537">
    <property type="entry name" value="TRANSCRIPTIONAL REGULATOR, GNTR FAMILY"/>
    <property type="match status" value="1"/>
</dbReference>
<dbReference type="InterPro" id="IPR036388">
    <property type="entry name" value="WH-like_DNA-bd_sf"/>
</dbReference>
<evidence type="ECO:0000313" key="5">
    <source>
        <dbReference type="EMBL" id="MFC0532343.1"/>
    </source>
</evidence>
<dbReference type="PANTHER" id="PTHR43537:SF24">
    <property type="entry name" value="GLUCONATE OPERON TRANSCRIPTIONAL REPRESSOR"/>
    <property type="match status" value="1"/>
</dbReference>
<dbReference type="Proteomes" id="UP001589867">
    <property type="component" value="Unassembled WGS sequence"/>
</dbReference>
<keyword evidence="6" id="KW-1185">Reference proteome</keyword>
<dbReference type="CDD" id="cd07377">
    <property type="entry name" value="WHTH_GntR"/>
    <property type="match status" value="1"/>
</dbReference>
<name>A0ABV6MC74_9ACTN</name>
<keyword evidence="1" id="KW-0805">Transcription regulation</keyword>
<proteinExistence type="predicted"/>
<dbReference type="InterPro" id="IPR000524">
    <property type="entry name" value="Tscrpt_reg_HTH_GntR"/>
</dbReference>
<dbReference type="InterPro" id="IPR011711">
    <property type="entry name" value="GntR_C"/>
</dbReference>
<dbReference type="Gene3D" id="1.20.120.530">
    <property type="entry name" value="GntR ligand-binding domain-like"/>
    <property type="match status" value="1"/>
</dbReference>
<keyword evidence="2" id="KW-0238">DNA-binding</keyword>
<dbReference type="SMART" id="SM00895">
    <property type="entry name" value="FCD"/>
    <property type="match status" value="1"/>
</dbReference>
<dbReference type="RefSeq" id="WP_377258230.1">
    <property type="nucleotide sequence ID" value="NZ_JBHLUH010000070.1"/>
</dbReference>
<gene>
    <name evidence="5" type="ORF">ACFFIA_32320</name>
</gene>
<dbReference type="EMBL" id="JBHLUH010000070">
    <property type="protein sequence ID" value="MFC0532343.1"/>
    <property type="molecule type" value="Genomic_DNA"/>
</dbReference>
<dbReference type="InterPro" id="IPR008920">
    <property type="entry name" value="TF_FadR/GntR_C"/>
</dbReference>
<comment type="caution">
    <text evidence="5">The sequence shown here is derived from an EMBL/GenBank/DDBJ whole genome shotgun (WGS) entry which is preliminary data.</text>
</comment>
<dbReference type="SUPFAM" id="SSF48008">
    <property type="entry name" value="GntR ligand-binding domain-like"/>
    <property type="match status" value="1"/>
</dbReference>
<evidence type="ECO:0000256" key="2">
    <source>
        <dbReference type="ARBA" id="ARBA00023125"/>
    </source>
</evidence>
<evidence type="ECO:0000313" key="6">
    <source>
        <dbReference type="Proteomes" id="UP001589867"/>
    </source>
</evidence>